<dbReference type="Proteomes" id="UP000055024">
    <property type="component" value="Unassembled WGS sequence"/>
</dbReference>
<name>A0A0V1GTW5_9BILA</name>
<reference evidence="1 2" key="1">
    <citation type="submission" date="2015-01" db="EMBL/GenBank/DDBJ databases">
        <title>Evolution of Trichinella species and genotypes.</title>
        <authorList>
            <person name="Korhonen P.K."/>
            <person name="Edoardo P."/>
            <person name="Giuseppe L.R."/>
            <person name="Gasser R.B."/>
        </authorList>
    </citation>
    <scope>NUCLEOTIDE SEQUENCE [LARGE SCALE GENOMIC DNA]</scope>
    <source>
        <strain evidence="1">ISS1029</strain>
    </source>
</reference>
<protein>
    <submittedName>
        <fullName evidence="1">Uncharacterized protein</fullName>
    </submittedName>
</protein>
<gene>
    <name evidence="1" type="ORF">T11_7486</name>
</gene>
<comment type="caution">
    <text evidence="1">The sequence shown here is derived from an EMBL/GenBank/DDBJ whole genome shotgun (WGS) entry which is preliminary data.</text>
</comment>
<dbReference type="AlphaFoldDB" id="A0A0V1GTW5"/>
<accession>A0A0V1GTW5</accession>
<evidence type="ECO:0000313" key="2">
    <source>
        <dbReference type="Proteomes" id="UP000055024"/>
    </source>
</evidence>
<organism evidence="1 2">
    <name type="scientific">Trichinella zimbabwensis</name>
    <dbReference type="NCBI Taxonomy" id="268475"/>
    <lineage>
        <taxon>Eukaryota</taxon>
        <taxon>Metazoa</taxon>
        <taxon>Ecdysozoa</taxon>
        <taxon>Nematoda</taxon>
        <taxon>Enoplea</taxon>
        <taxon>Dorylaimia</taxon>
        <taxon>Trichinellida</taxon>
        <taxon>Trichinellidae</taxon>
        <taxon>Trichinella</taxon>
    </lineage>
</organism>
<keyword evidence="2" id="KW-1185">Reference proteome</keyword>
<evidence type="ECO:0000313" key="1">
    <source>
        <dbReference type="EMBL" id="KRZ01583.1"/>
    </source>
</evidence>
<sequence>MVSGAEICPVADKYQHSCHNQAMQFQVKLNSSRLLEMKAEIFTTAAAANHFCMQTVTGMGITI</sequence>
<dbReference type="EMBL" id="JYDP01000277">
    <property type="protein sequence ID" value="KRZ01583.1"/>
    <property type="molecule type" value="Genomic_DNA"/>
</dbReference>
<proteinExistence type="predicted"/>